<protein>
    <submittedName>
        <fullName evidence="1">Uncharacterized protein</fullName>
    </submittedName>
</protein>
<comment type="caution">
    <text evidence="1">The sequence shown here is derived from an EMBL/GenBank/DDBJ whole genome shotgun (WGS) entry which is preliminary data.</text>
</comment>
<evidence type="ECO:0000313" key="1">
    <source>
        <dbReference type="EMBL" id="KAK7579559.1"/>
    </source>
</evidence>
<gene>
    <name evidence="1" type="ORF">V9T40_000188</name>
</gene>
<accession>A0AAN9TAQ5</accession>
<proteinExistence type="predicted"/>
<evidence type="ECO:0000313" key="2">
    <source>
        <dbReference type="Proteomes" id="UP001367676"/>
    </source>
</evidence>
<dbReference type="Proteomes" id="UP001367676">
    <property type="component" value="Unassembled WGS sequence"/>
</dbReference>
<dbReference type="AlphaFoldDB" id="A0AAN9TAQ5"/>
<keyword evidence="2" id="KW-1185">Reference proteome</keyword>
<sequence>MARRRGPSRRKVRVPTILAFSRLPRALRCVALRCVALRSFRRIRLLERTICRMPRPPNFCLVALADDTKSFARTTRASLRRVTNYDRKCVSREREMSKVIFDAFAGSPHFSKENLRQGAEQMKKRISQLAAAAADAGCGFRCHAGPCRAAPPQTDKGLSVEYHRRALFYHFVERLAGPRRTKELDFFFFTRTSVRAARDPIFTTFGGMASRVFVSQDYGNRGRTTDSVRCGAVRWIRQTDIRQIVRDVTNTPPPRRPVECLEMR</sequence>
<name>A0AAN9TAQ5_9HEMI</name>
<organism evidence="1 2">
    <name type="scientific">Parthenolecanium corni</name>
    <dbReference type="NCBI Taxonomy" id="536013"/>
    <lineage>
        <taxon>Eukaryota</taxon>
        <taxon>Metazoa</taxon>
        <taxon>Ecdysozoa</taxon>
        <taxon>Arthropoda</taxon>
        <taxon>Hexapoda</taxon>
        <taxon>Insecta</taxon>
        <taxon>Pterygota</taxon>
        <taxon>Neoptera</taxon>
        <taxon>Paraneoptera</taxon>
        <taxon>Hemiptera</taxon>
        <taxon>Sternorrhyncha</taxon>
        <taxon>Coccoidea</taxon>
        <taxon>Coccidae</taxon>
        <taxon>Parthenolecanium</taxon>
    </lineage>
</organism>
<dbReference type="EMBL" id="JBBCAQ010000034">
    <property type="protein sequence ID" value="KAK7579559.1"/>
    <property type="molecule type" value="Genomic_DNA"/>
</dbReference>
<reference evidence="1 2" key="1">
    <citation type="submission" date="2024-03" db="EMBL/GenBank/DDBJ databases">
        <title>Adaptation during the transition from Ophiocordyceps entomopathogen to insect associate is accompanied by gene loss and intensified selection.</title>
        <authorList>
            <person name="Ward C.M."/>
            <person name="Onetto C.A."/>
            <person name="Borneman A.R."/>
        </authorList>
    </citation>
    <scope>NUCLEOTIDE SEQUENCE [LARGE SCALE GENOMIC DNA]</scope>
    <source>
        <strain evidence="1">AWRI1</strain>
        <tissue evidence="1">Single Adult Female</tissue>
    </source>
</reference>